<keyword evidence="2" id="KW-0732">Signal</keyword>
<dbReference type="AlphaFoldDB" id="A0A831LF26"/>
<feature type="compositionally biased region" description="Basic and acidic residues" evidence="1">
    <location>
        <begin position="121"/>
        <end position="131"/>
    </location>
</feature>
<dbReference type="EMBL" id="DSDO01000391">
    <property type="protein sequence ID" value="HDR47186.1"/>
    <property type="molecule type" value="Genomic_DNA"/>
</dbReference>
<feature type="chain" id="PRO_5032934597" evidence="2">
    <location>
        <begin position="22"/>
        <end position="409"/>
    </location>
</feature>
<reference evidence="3" key="1">
    <citation type="journal article" date="2020" name="mSystems">
        <title>Genome- and Community-Level Interaction Insights into Carbon Utilization and Element Cycling Functions of Hydrothermarchaeota in Hydrothermal Sediment.</title>
        <authorList>
            <person name="Zhou Z."/>
            <person name="Liu Y."/>
            <person name="Xu W."/>
            <person name="Pan J."/>
            <person name="Luo Z.H."/>
            <person name="Li M."/>
        </authorList>
    </citation>
    <scope>NUCLEOTIDE SEQUENCE [LARGE SCALE GENOMIC DNA]</scope>
    <source>
        <strain evidence="3">SpSt-1220</strain>
    </source>
</reference>
<protein>
    <submittedName>
        <fullName evidence="3">TIGR03790 family protein</fullName>
    </submittedName>
</protein>
<comment type="caution">
    <text evidence="3">The sequence shown here is derived from an EMBL/GenBank/DDBJ whole genome shotgun (WGS) entry which is preliminary data.</text>
</comment>
<evidence type="ECO:0000256" key="1">
    <source>
        <dbReference type="SAM" id="MobiDB-lite"/>
    </source>
</evidence>
<name>A0A831LF26_9BACT</name>
<accession>A0A831LF26</accession>
<sequence>MKINALFFLFFLLLAPCFAYALQPSEVAVVYNSFVEESTSLAKYYMKARNIPSRNLIKTRPPHKESISRKDFDRDIVGPVRKALMEKSGEIRALVVMYGVPLKVGAPQRTSEEEERFQELTARRDELRNSVDGDDVSEEERSAAEKQLKIISEALKDLSKKGYSAAVDSELTLVLVDDYPLADWIDNPLFVGNKDRLSSMPAGRDDILMVSRLDGPSPAIVRRMIDDSLAAEEKGLQGRAYFDARWKRPDNTDVSGSGFYDLSIHRAADRVRKSGRMPVVVNDDDTLFQPAEAPETALYCGWYSLARYVDAFEWQPGSVGIHIASQECQTLRSGSSRVWCKRMLEEGAAAVVGPVGEPYLQAFPVPEAFFSFLIDGYYTLVESYMLSLPWLSWKMVLVGDPLYRPFAAK</sequence>
<dbReference type="Proteomes" id="UP000886162">
    <property type="component" value="Unassembled WGS sequence"/>
</dbReference>
<feature type="region of interest" description="Disordered" evidence="1">
    <location>
        <begin position="121"/>
        <end position="140"/>
    </location>
</feature>
<organism evidence="3">
    <name type="scientific">Geoalkalibacter subterraneus</name>
    <dbReference type="NCBI Taxonomy" id="483547"/>
    <lineage>
        <taxon>Bacteria</taxon>
        <taxon>Pseudomonadati</taxon>
        <taxon>Thermodesulfobacteriota</taxon>
        <taxon>Desulfuromonadia</taxon>
        <taxon>Desulfuromonadales</taxon>
        <taxon>Geoalkalibacteraceae</taxon>
        <taxon>Geoalkalibacter</taxon>
    </lineage>
</organism>
<dbReference type="NCBIfam" id="TIGR03790">
    <property type="entry name" value="TIGR03790 family protein"/>
    <property type="match status" value="1"/>
</dbReference>
<evidence type="ECO:0000256" key="2">
    <source>
        <dbReference type="SAM" id="SignalP"/>
    </source>
</evidence>
<feature type="signal peptide" evidence="2">
    <location>
        <begin position="1"/>
        <end position="21"/>
    </location>
</feature>
<proteinExistence type="predicted"/>
<evidence type="ECO:0000313" key="3">
    <source>
        <dbReference type="EMBL" id="HDR47186.1"/>
    </source>
</evidence>
<gene>
    <name evidence="3" type="ORF">ENN94_05725</name>
</gene>
<dbReference type="InterPro" id="IPR022265">
    <property type="entry name" value="CHP03790"/>
</dbReference>